<dbReference type="PANTHER" id="PTHR11274">
    <property type="entry name" value="RAD25/XP-B DNA REPAIR HELICASE"/>
    <property type="match status" value="1"/>
</dbReference>
<keyword evidence="4" id="KW-0067">ATP-binding</keyword>
<dbReference type="AlphaFoldDB" id="A0AAE6SIL7"/>
<evidence type="ECO:0000256" key="3">
    <source>
        <dbReference type="ARBA" id="ARBA00022806"/>
    </source>
</evidence>
<dbReference type="PROSITE" id="PS51194">
    <property type="entry name" value="HELICASE_CTER"/>
    <property type="match status" value="1"/>
</dbReference>
<dbReference type="Pfam" id="PF00271">
    <property type="entry name" value="Helicase_C"/>
    <property type="match status" value="1"/>
</dbReference>
<sequence>MLFSALGLKTKYDSDEESILESVHIPLFSHAHRYDRAVGYFSSDVLVSAMQGLDKFVHAEGEMRLIIGDPLSDNEYEAVMRGISNPCKERSLQLANLLLDSKERNLKLLTYLVAKNHLEIKFAFTHQGMFHKKIGIFYQQNEPNEIVVFSGSANETIAALSKYNSEEVSLFFSWRESFADYGQVEVDNFNALWSNNKKRAKVISIDSDAYQKIQESVDIDALGRELFPTSFQPQQDKPFFSYSFKKSQQQLAQLNIEVKIPRIPLMVKGRPFELFSHQIEAITSWRKANYNGLFKLATGSGKTFTSITAMIELYEERRKYGDKTFVIVSVPYIELANQWVKELAPFNVIPIQCYDGSDKWSAILDTKLLRFFTQTLDFICVIVVNKTLSSALFRSKIAKVSPDDMLLIGDECHHLGSQGYFDALPPARYRIGLSATPFCSDDDENEGSPFPDTVRENLLSYFSGIISEYSLSDAIKDGILAPYYYDLIPLYLNREEQEVYEDYSEKIQKLILKAKSKKLSSDEQSMLTNICGARSRLLATSSGKLPALMSYLKNNSELSLTHSLIYVGEGVVAGESTPYINKVTNCLHENGYRVSKFTSQETSLERRRIMASFKEGHIDSLVAMKVLDEGIDVPVCQSAFILASTRNPRQYVQRRGRVLRKVAGKESALIVDFVVLPLAGVVNKFSQNLRRAELERIQDFKLTAINKKEIEKKIIELGIY</sequence>
<dbReference type="InterPro" id="IPR050615">
    <property type="entry name" value="ATP-dep_DNA_Helicase"/>
</dbReference>
<dbReference type="EMBL" id="CP047962">
    <property type="protein sequence ID" value="QHQ51161.1"/>
    <property type="molecule type" value="Genomic_DNA"/>
</dbReference>
<keyword evidence="2" id="KW-0378">Hydrolase</keyword>
<dbReference type="RefSeq" id="WP_005330379.1">
    <property type="nucleotide sequence ID" value="NZ_CAWPID010000001.1"/>
</dbReference>
<evidence type="ECO:0000313" key="7">
    <source>
        <dbReference type="EMBL" id="QHQ51161.1"/>
    </source>
</evidence>
<dbReference type="GO" id="GO:0005524">
    <property type="term" value="F:ATP binding"/>
    <property type="evidence" value="ECO:0007669"/>
    <property type="project" value="UniProtKB-KW"/>
</dbReference>
<protein>
    <submittedName>
        <fullName evidence="7">DEAD/DEAH box helicase family protein</fullName>
    </submittedName>
</protein>
<feature type="domain" description="Helicase C-terminal" evidence="6">
    <location>
        <begin position="559"/>
        <end position="718"/>
    </location>
</feature>
<evidence type="ECO:0000259" key="6">
    <source>
        <dbReference type="PROSITE" id="PS51194"/>
    </source>
</evidence>
<dbReference type="GO" id="GO:0003677">
    <property type="term" value="F:DNA binding"/>
    <property type="evidence" value="ECO:0007669"/>
    <property type="project" value="InterPro"/>
</dbReference>
<gene>
    <name evidence="7" type="ORF">GWI30_09890</name>
</gene>
<dbReference type="GO" id="GO:0004386">
    <property type="term" value="F:helicase activity"/>
    <property type="evidence" value="ECO:0007669"/>
    <property type="project" value="UniProtKB-KW"/>
</dbReference>
<dbReference type="PROSITE" id="PS51192">
    <property type="entry name" value="HELICASE_ATP_BIND_1"/>
    <property type="match status" value="1"/>
</dbReference>
<name>A0AAE6SIL7_AERME</name>
<proteinExistence type="predicted"/>
<evidence type="ECO:0000259" key="5">
    <source>
        <dbReference type="PROSITE" id="PS51192"/>
    </source>
</evidence>
<reference evidence="7 8" key="1">
    <citation type="submission" date="2020-01" db="EMBL/GenBank/DDBJ databases">
        <title>Complete genome of Aeromonas media MC64.</title>
        <authorList>
            <person name="Cao G."/>
            <person name="Fu J."/>
            <person name="Zhong C."/>
        </authorList>
    </citation>
    <scope>NUCLEOTIDE SEQUENCE [LARGE SCALE GENOMIC DNA]</scope>
    <source>
        <strain evidence="7 8">MC64</strain>
    </source>
</reference>
<evidence type="ECO:0000256" key="4">
    <source>
        <dbReference type="ARBA" id="ARBA00022840"/>
    </source>
</evidence>
<dbReference type="CDD" id="cd17926">
    <property type="entry name" value="DEXHc_RE"/>
    <property type="match status" value="1"/>
</dbReference>
<organism evidence="7 8">
    <name type="scientific">Aeromonas media</name>
    <dbReference type="NCBI Taxonomy" id="651"/>
    <lineage>
        <taxon>Bacteria</taxon>
        <taxon>Pseudomonadati</taxon>
        <taxon>Pseudomonadota</taxon>
        <taxon>Gammaproteobacteria</taxon>
        <taxon>Aeromonadales</taxon>
        <taxon>Aeromonadaceae</taxon>
        <taxon>Aeromonas</taxon>
    </lineage>
</organism>
<keyword evidence="3 7" id="KW-0347">Helicase</keyword>
<dbReference type="SMART" id="SM00490">
    <property type="entry name" value="HELICc"/>
    <property type="match status" value="1"/>
</dbReference>
<dbReference type="SMART" id="SM00487">
    <property type="entry name" value="DEXDc"/>
    <property type="match status" value="1"/>
</dbReference>
<dbReference type="GO" id="GO:0016787">
    <property type="term" value="F:hydrolase activity"/>
    <property type="evidence" value="ECO:0007669"/>
    <property type="project" value="UniProtKB-KW"/>
</dbReference>
<dbReference type="InterPro" id="IPR006935">
    <property type="entry name" value="Helicase/UvrB_N"/>
</dbReference>
<dbReference type="PANTHER" id="PTHR11274:SF0">
    <property type="entry name" value="GENERAL TRANSCRIPTION AND DNA REPAIR FACTOR IIH HELICASE SUBUNIT XPB"/>
    <property type="match status" value="1"/>
</dbReference>
<evidence type="ECO:0000256" key="1">
    <source>
        <dbReference type="ARBA" id="ARBA00022741"/>
    </source>
</evidence>
<dbReference type="InterPro" id="IPR027417">
    <property type="entry name" value="P-loop_NTPase"/>
</dbReference>
<keyword evidence="1" id="KW-0547">Nucleotide-binding</keyword>
<dbReference type="InterPro" id="IPR014001">
    <property type="entry name" value="Helicase_ATP-bd"/>
</dbReference>
<dbReference type="Gene3D" id="3.30.870.10">
    <property type="entry name" value="Endonuclease Chain A"/>
    <property type="match status" value="1"/>
</dbReference>
<accession>A0AAE6SIL7</accession>
<dbReference type="CDD" id="cd09179">
    <property type="entry name" value="PLDc_N_DEXD_a"/>
    <property type="match status" value="1"/>
</dbReference>
<dbReference type="InterPro" id="IPR001650">
    <property type="entry name" value="Helicase_C-like"/>
</dbReference>
<dbReference type="Gene3D" id="3.40.50.300">
    <property type="entry name" value="P-loop containing nucleotide triphosphate hydrolases"/>
    <property type="match status" value="2"/>
</dbReference>
<feature type="domain" description="Helicase ATP-binding" evidence="5">
    <location>
        <begin position="283"/>
        <end position="437"/>
    </location>
</feature>
<dbReference type="SUPFAM" id="SSF52540">
    <property type="entry name" value="P-loop containing nucleoside triphosphate hydrolases"/>
    <property type="match status" value="1"/>
</dbReference>
<dbReference type="Pfam" id="PF04851">
    <property type="entry name" value="ResIII"/>
    <property type="match status" value="1"/>
</dbReference>
<evidence type="ECO:0000256" key="2">
    <source>
        <dbReference type="ARBA" id="ARBA00022801"/>
    </source>
</evidence>
<evidence type="ECO:0000313" key="8">
    <source>
        <dbReference type="Proteomes" id="UP000463871"/>
    </source>
</evidence>
<dbReference type="Proteomes" id="UP000463871">
    <property type="component" value="Chromosome"/>
</dbReference>